<dbReference type="EMBL" id="CM047742">
    <property type="protein sequence ID" value="KAJ0034714.1"/>
    <property type="molecule type" value="Genomic_DNA"/>
</dbReference>
<keyword evidence="2" id="KW-1185">Reference proteome</keyword>
<protein>
    <submittedName>
        <fullName evidence="1">Uncharacterized protein</fullName>
    </submittedName>
</protein>
<organism evidence="1 2">
    <name type="scientific">Pistacia integerrima</name>
    <dbReference type="NCBI Taxonomy" id="434235"/>
    <lineage>
        <taxon>Eukaryota</taxon>
        <taxon>Viridiplantae</taxon>
        <taxon>Streptophyta</taxon>
        <taxon>Embryophyta</taxon>
        <taxon>Tracheophyta</taxon>
        <taxon>Spermatophyta</taxon>
        <taxon>Magnoliopsida</taxon>
        <taxon>eudicotyledons</taxon>
        <taxon>Gunneridae</taxon>
        <taxon>Pentapetalae</taxon>
        <taxon>rosids</taxon>
        <taxon>malvids</taxon>
        <taxon>Sapindales</taxon>
        <taxon>Anacardiaceae</taxon>
        <taxon>Pistacia</taxon>
    </lineage>
</organism>
<sequence>MKDPLQLWTNLEDRAQYDWTHLRLQDYKSISEYNAALFGIVSKLRLCGEKIIEENMLEKAFFTFHPSNMLLQQQYKEHNFKKYFELISCLLVVEQNNELLLRNHQIAPLVSNRSPK</sequence>
<gene>
    <name evidence="1" type="ORF">Pint_25415</name>
</gene>
<accession>A0ACC0YEI4</accession>
<evidence type="ECO:0000313" key="1">
    <source>
        <dbReference type="EMBL" id="KAJ0034714.1"/>
    </source>
</evidence>
<proteinExistence type="predicted"/>
<name>A0ACC0YEI4_9ROSI</name>
<comment type="caution">
    <text evidence="1">The sequence shown here is derived from an EMBL/GenBank/DDBJ whole genome shotgun (WGS) entry which is preliminary data.</text>
</comment>
<dbReference type="Proteomes" id="UP001163603">
    <property type="component" value="Chromosome 7"/>
</dbReference>
<evidence type="ECO:0000313" key="2">
    <source>
        <dbReference type="Proteomes" id="UP001163603"/>
    </source>
</evidence>
<reference evidence="2" key="1">
    <citation type="journal article" date="2023" name="G3 (Bethesda)">
        <title>Genome assembly and association tests identify interacting loci associated with vigor, precocity, and sex in interspecific pistachio rootstocks.</title>
        <authorList>
            <person name="Palmer W."/>
            <person name="Jacygrad E."/>
            <person name="Sagayaradj S."/>
            <person name="Cavanaugh K."/>
            <person name="Han R."/>
            <person name="Bertier L."/>
            <person name="Beede B."/>
            <person name="Kafkas S."/>
            <person name="Golino D."/>
            <person name="Preece J."/>
            <person name="Michelmore R."/>
        </authorList>
    </citation>
    <scope>NUCLEOTIDE SEQUENCE [LARGE SCALE GENOMIC DNA]</scope>
</reference>